<protein>
    <submittedName>
        <fullName evidence="1">Uncharacterized protein</fullName>
    </submittedName>
</protein>
<dbReference type="AlphaFoldDB" id="A0A165WBC5"/>
<organism evidence="1 2">
    <name type="scientific">Athelia psychrophila</name>
    <dbReference type="NCBI Taxonomy" id="1759441"/>
    <lineage>
        <taxon>Eukaryota</taxon>
        <taxon>Fungi</taxon>
        <taxon>Dikarya</taxon>
        <taxon>Basidiomycota</taxon>
        <taxon>Agaricomycotina</taxon>
        <taxon>Agaricomycetes</taxon>
        <taxon>Agaricomycetidae</taxon>
        <taxon>Atheliales</taxon>
        <taxon>Atheliaceae</taxon>
        <taxon>Athelia</taxon>
    </lineage>
</organism>
<gene>
    <name evidence="1" type="ORF">FIBSPDRAFT_875379</name>
</gene>
<dbReference type="Proteomes" id="UP000076532">
    <property type="component" value="Unassembled WGS sequence"/>
</dbReference>
<name>A0A165WBC5_9AGAM</name>
<reference evidence="1 2" key="1">
    <citation type="journal article" date="2016" name="Mol. Biol. Evol.">
        <title>Comparative Genomics of Early-Diverging Mushroom-Forming Fungi Provides Insights into the Origins of Lignocellulose Decay Capabilities.</title>
        <authorList>
            <person name="Nagy L.G."/>
            <person name="Riley R."/>
            <person name="Tritt A."/>
            <person name="Adam C."/>
            <person name="Daum C."/>
            <person name="Floudas D."/>
            <person name="Sun H."/>
            <person name="Yadav J.S."/>
            <person name="Pangilinan J."/>
            <person name="Larsson K.H."/>
            <person name="Matsuura K."/>
            <person name="Barry K."/>
            <person name="Labutti K."/>
            <person name="Kuo R."/>
            <person name="Ohm R.A."/>
            <person name="Bhattacharya S.S."/>
            <person name="Shirouzu T."/>
            <person name="Yoshinaga Y."/>
            <person name="Martin F.M."/>
            <person name="Grigoriev I.V."/>
            <person name="Hibbett D.S."/>
        </authorList>
    </citation>
    <scope>NUCLEOTIDE SEQUENCE [LARGE SCALE GENOMIC DNA]</scope>
    <source>
        <strain evidence="1 2">CBS 109695</strain>
    </source>
</reference>
<keyword evidence="2" id="KW-1185">Reference proteome</keyword>
<proteinExistence type="predicted"/>
<evidence type="ECO:0000313" key="1">
    <source>
        <dbReference type="EMBL" id="KZP07545.1"/>
    </source>
</evidence>
<dbReference type="EMBL" id="KV417747">
    <property type="protein sequence ID" value="KZP07545.1"/>
    <property type="molecule type" value="Genomic_DNA"/>
</dbReference>
<evidence type="ECO:0000313" key="2">
    <source>
        <dbReference type="Proteomes" id="UP000076532"/>
    </source>
</evidence>
<sequence length="75" mass="8928">MFIVTQPSRSLRVHSLAPRRHCVPRDHQCHAVHLLRSLFAPIDVILYQQITRLRLLSITLHLERDERIRRLAYPP</sequence>
<accession>A0A165WBC5</accession>